<evidence type="ECO:0000256" key="2">
    <source>
        <dbReference type="SAM" id="MobiDB-lite"/>
    </source>
</evidence>
<evidence type="ECO:0000259" key="4">
    <source>
        <dbReference type="Pfam" id="PF07583"/>
    </source>
</evidence>
<accession>F8TTF1</accession>
<evidence type="ECO:0008006" key="8">
    <source>
        <dbReference type="Google" id="ProtNLM"/>
    </source>
</evidence>
<dbReference type="Pfam" id="PF07587">
    <property type="entry name" value="PSD1"/>
    <property type="match status" value="1"/>
</dbReference>
<evidence type="ECO:0000256" key="3">
    <source>
        <dbReference type="SAM" id="SignalP"/>
    </source>
</evidence>
<proteinExistence type="predicted"/>
<dbReference type="Pfam" id="PF07583">
    <property type="entry name" value="PSCyt2"/>
    <property type="match status" value="1"/>
</dbReference>
<feature type="signal peptide" evidence="3">
    <location>
        <begin position="1"/>
        <end position="25"/>
    </location>
</feature>
<dbReference type="AlphaFoldDB" id="F8TTF1"/>
<reference evidence="7" key="1">
    <citation type="journal article" date="2011" name="FEMS Microbiol. Ecol.">
        <title>Polyketide synthase pathways identified from a metagenomic library are derived from soil Acidobacteria.</title>
        <authorList>
            <person name="Parsley L.C."/>
            <person name="Linneman J."/>
            <person name="Goode A.M."/>
            <person name="Becklund K."/>
            <person name="George I."/>
            <person name="Goodman R.M."/>
            <person name="Lopanik N.B."/>
            <person name="Liles M.R."/>
        </authorList>
    </citation>
    <scope>NUCLEOTIDE SEQUENCE</scope>
</reference>
<dbReference type="EMBL" id="JF342589">
    <property type="protein sequence ID" value="AEH26462.1"/>
    <property type="molecule type" value="Genomic_DNA"/>
</dbReference>
<organism evidence="7">
    <name type="scientific">uncultured Acidobacteria bacterium A2</name>
    <dbReference type="NCBI Taxonomy" id="1036852"/>
    <lineage>
        <taxon>Bacteria</taxon>
        <taxon>Pseudomonadati</taxon>
        <taxon>Acidobacteriota</taxon>
        <taxon>environmental samples</taxon>
    </lineage>
</organism>
<dbReference type="PANTHER" id="PTHR35889:SF3">
    <property type="entry name" value="F-BOX DOMAIN-CONTAINING PROTEIN"/>
    <property type="match status" value="1"/>
</dbReference>
<feature type="domain" description="DUF1549" evidence="4">
    <location>
        <begin position="189"/>
        <end position="395"/>
    </location>
</feature>
<feature type="domain" description="DUF1553" evidence="5">
    <location>
        <begin position="551"/>
        <end position="802"/>
    </location>
</feature>
<dbReference type="PANTHER" id="PTHR35889">
    <property type="entry name" value="CYCLOINULO-OLIGOSACCHARIDE FRUCTANOTRANSFERASE-RELATED"/>
    <property type="match status" value="1"/>
</dbReference>
<sequence>MITPATAIRPLLRSLVLLACGLAAAMTASVRSEDKKDKKDEKPLPPAVVEFFETKVRPVLAEQCLRCHDEKKHKGNLRLDSRAAILAGGDQGPALVPGEPEKSLLVKAIHYANAELRMPPNKKLPPEHIKNLEQWVKMGAPWPGDSKEVTVARKGDKEITTSDRGYWAYRPLKRPAVPEVTDKKWVANPIDAFIRAKLQAANLEPNGPAGRRELVRRVYYDVLGLPPTPAEVDAFVNDSSPQAWENLVDRLLASPQYGEKWGRHWLDLVRFAETNGYERDGPKENVWRYRDYVIQAFNKDKPFDRFILEQLAGDELPDADVETLTATGFYRLGLWDDEPVDRVQAYYDGLDDVVSTTSQVFLGLTMGCARCHAHKIDPVQNADYYRLLAFFHNLKHGNTQVPIASEAERKAHQQRLDQHKGELDRLEKAIAVHEQKIYDSLSNPEKDDSKDRRTRDRLIAERSRKVLAPDEFKDYQAKKTELDTLKKTKLPGLPSVLGAEENGKQVPETFVLVRGNAHVKGTQVEPGFPTVLTSAETKVPAFAAMPSTSGRRLVLAKWIASGDNPLTARVIANRLWQHHFGRGIVESANDFGKAGTPPTHPELLDWLASETVAQGWRLKTMHKLILMSNTYRMSSTGNPKALAKDPTNRLFWRFDMRRLTAEEVRDSILAVTGTLNLKMHGPSIYPVLPREALATASNPAAAWGKSSLEEAARRSVYVYVKRSLRPPILMNFDAPDTDSSAAVRFTTTVPTQALGLLNSQFAGEQAALLAKRLDKEAKSTADKVTLAIRLTTGRLPATQEVIEDVKLIESLQKEEGLSAQRALEDYCLMILNTNEFIYLD</sequence>
<keyword evidence="3" id="KW-0732">Signal</keyword>
<dbReference type="InterPro" id="IPR011444">
    <property type="entry name" value="DUF1549"/>
</dbReference>
<feature type="coiled-coil region" evidence="1">
    <location>
        <begin position="409"/>
        <end position="436"/>
    </location>
</feature>
<evidence type="ECO:0000259" key="5">
    <source>
        <dbReference type="Pfam" id="PF07587"/>
    </source>
</evidence>
<evidence type="ECO:0000259" key="6">
    <source>
        <dbReference type="Pfam" id="PF07635"/>
    </source>
</evidence>
<dbReference type="InterPro" id="IPR011429">
    <property type="entry name" value="Cyt_c_Planctomycete-type"/>
</dbReference>
<feature type="chain" id="PRO_5005678582" description="Cytochrome c domain-containing protein" evidence="3">
    <location>
        <begin position="26"/>
        <end position="840"/>
    </location>
</feature>
<evidence type="ECO:0000256" key="1">
    <source>
        <dbReference type="SAM" id="Coils"/>
    </source>
</evidence>
<feature type="domain" description="Cytochrome C Planctomycete-type" evidence="6">
    <location>
        <begin position="64"/>
        <end position="121"/>
    </location>
</feature>
<keyword evidence="1" id="KW-0175">Coiled coil</keyword>
<name>F8TTF1_9BACT</name>
<protein>
    <recommendedName>
        <fullName evidence="8">Cytochrome c domain-containing protein</fullName>
    </recommendedName>
</protein>
<evidence type="ECO:0000313" key="7">
    <source>
        <dbReference type="EMBL" id="AEH26462.1"/>
    </source>
</evidence>
<dbReference type="Pfam" id="PF07635">
    <property type="entry name" value="PSCyt1"/>
    <property type="match status" value="1"/>
</dbReference>
<feature type="compositionally biased region" description="Basic and acidic residues" evidence="2">
    <location>
        <begin position="444"/>
        <end position="457"/>
    </location>
</feature>
<dbReference type="InterPro" id="IPR022655">
    <property type="entry name" value="DUF1553"/>
</dbReference>
<feature type="region of interest" description="Disordered" evidence="2">
    <location>
        <begin position="437"/>
        <end position="457"/>
    </location>
</feature>